<comment type="caution">
    <text evidence="1">The sequence shown here is derived from an EMBL/GenBank/DDBJ whole genome shotgun (WGS) entry which is preliminary data.</text>
</comment>
<accession>A0A4Z1FSN7</accession>
<dbReference type="Gene3D" id="1.10.150.240">
    <property type="entry name" value="Putative phosphatase, domain 2"/>
    <property type="match status" value="1"/>
</dbReference>
<sequence>MGSIPTSDFDTIVFDLGNVLIKMPPQAPEATETSSIPTLRRLISTSTWMRYECGELDETQCYEMLGKKFGLSPSAIAKVISEARDTFEYDTAILSWIRKLMEDTHGSLKFIATWRIPIPEHAVLYKRWRDELSSIFDEIFTSSAIGIRQPDLGFYRHVLKATGRDSRKTILIDSDVQNLVTACSLGMHTISYQTLPALSRTMKTILYDPLIRGDIFLNRNAKHLHPETDCGTVLVENLVQLLILDVTGNENLIVLQIPDYIHQTTWNYYIEQPSFTNMNPPNDLDTTSLALQVMPPDNDTITSMLNNMLKYINPDGIPYVKHPRKFQRKSTKQKLITTLPRYTTIARVLASTPSSVSIFLPPSTSISGVTNSPKRATGYGIFFSIAHICTVHITTAAQNGFSSGYIDLSNIPPTIPTSKNNLHHFSNSESRNG</sequence>
<evidence type="ECO:0000313" key="2">
    <source>
        <dbReference type="Proteomes" id="UP000297910"/>
    </source>
</evidence>
<dbReference type="SUPFAM" id="SSF56784">
    <property type="entry name" value="HAD-like"/>
    <property type="match status" value="1"/>
</dbReference>
<proteinExistence type="predicted"/>
<protein>
    <submittedName>
        <fullName evidence="1">Uncharacterized protein</fullName>
    </submittedName>
</protein>
<dbReference type="PANTHER" id="PTHR43611">
    <property type="entry name" value="ALPHA-D-GLUCOSE 1-PHOSPHATE PHOSPHATASE"/>
    <property type="match status" value="1"/>
</dbReference>
<dbReference type="Gene3D" id="3.40.50.1000">
    <property type="entry name" value="HAD superfamily/HAD-like"/>
    <property type="match status" value="1"/>
</dbReference>
<evidence type="ECO:0000313" key="1">
    <source>
        <dbReference type="EMBL" id="TGO25969.1"/>
    </source>
</evidence>
<dbReference type="InterPro" id="IPR023214">
    <property type="entry name" value="HAD_sf"/>
</dbReference>
<organism evidence="1 2">
    <name type="scientific">Botrytis paeoniae</name>
    <dbReference type="NCBI Taxonomy" id="278948"/>
    <lineage>
        <taxon>Eukaryota</taxon>
        <taxon>Fungi</taxon>
        <taxon>Dikarya</taxon>
        <taxon>Ascomycota</taxon>
        <taxon>Pezizomycotina</taxon>
        <taxon>Leotiomycetes</taxon>
        <taxon>Helotiales</taxon>
        <taxon>Sclerotiniaceae</taxon>
        <taxon>Botrytis</taxon>
    </lineage>
</organism>
<name>A0A4Z1FSN7_9HELO</name>
<dbReference type="EMBL" id="PQXI01000068">
    <property type="protein sequence ID" value="TGO25969.1"/>
    <property type="molecule type" value="Genomic_DNA"/>
</dbReference>
<dbReference type="Proteomes" id="UP000297910">
    <property type="component" value="Unassembled WGS sequence"/>
</dbReference>
<gene>
    <name evidence="1" type="ORF">BPAE_0068g00030</name>
</gene>
<dbReference type="InterPro" id="IPR023198">
    <property type="entry name" value="PGP-like_dom2"/>
</dbReference>
<dbReference type="AlphaFoldDB" id="A0A4Z1FSN7"/>
<keyword evidence="2" id="KW-1185">Reference proteome</keyword>
<dbReference type="PANTHER" id="PTHR43611:SF3">
    <property type="entry name" value="FLAVIN MONONUCLEOTIDE HYDROLASE 1, CHLOROPLATIC"/>
    <property type="match status" value="1"/>
</dbReference>
<reference evidence="1 2" key="1">
    <citation type="submission" date="2017-12" db="EMBL/GenBank/DDBJ databases">
        <title>Comparative genomics of Botrytis spp.</title>
        <authorList>
            <person name="Valero-Jimenez C.A."/>
            <person name="Tapia P."/>
            <person name="Veloso J."/>
            <person name="Silva-Moreno E."/>
            <person name="Staats M."/>
            <person name="Valdes J.H."/>
            <person name="Van Kan J.A.L."/>
        </authorList>
    </citation>
    <scope>NUCLEOTIDE SEQUENCE [LARGE SCALE GENOMIC DNA]</scope>
    <source>
        <strain evidence="1 2">Bp0003</strain>
    </source>
</reference>
<dbReference type="InterPro" id="IPR036412">
    <property type="entry name" value="HAD-like_sf"/>
</dbReference>